<dbReference type="AlphaFoldDB" id="A0A8J3RE69"/>
<reference evidence="2 3" key="1">
    <citation type="submission" date="2021-01" db="EMBL/GenBank/DDBJ databases">
        <title>Whole genome shotgun sequence of Planobispora longispora NBRC 13918.</title>
        <authorList>
            <person name="Komaki H."/>
            <person name="Tamura T."/>
        </authorList>
    </citation>
    <scope>NUCLEOTIDE SEQUENCE [LARGE SCALE GENOMIC DNA]</scope>
    <source>
        <strain evidence="2 3">NBRC 13918</strain>
    </source>
</reference>
<feature type="signal peptide" evidence="1">
    <location>
        <begin position="1"/>
        <end position="24"/>
    </location>
</feature>
<evidence type="ECO:0000256" key="1">
    <source>
        <dbReference type="SAM" id="SignalP"/>
    </source>
</evidence>
<dbReference type="EMBL" id="BOOH01000010">
    <property type="protein sequence ID" value="GIH74591.1"/>
    <property type="molecule type" value="Genomic_DNA"/>
</dbReference>
<protein>
    <recommendedName>
        <fullName evidence="4">Lipoprotein</fullName>
    </recommendedName>
</protein>
<feature type="chain" id="PRO_5038930260" description="Lipoprotein" evidence="1">
    <location>
        <begin position="25"/>
        <end position="153"/>
    </location>
</feature>
<evidence type="ECO:0008006" key="4">
    <source>
        <dbReference type="Google" id="ProtNLM"/>
    </source>
</evidence>
<keyword evidence="1" id="KW-0732">Signal</keyword>
<gene>
    <name evidence="2" type="ORF">Plo01_10200</name>
</gene>
<evidence type="ECO:0000313" key="3">
    <source>
        <dbReference type="Proteomes" id="UP000616724"/>
    </source>
</evidence>
<sequence length="153" mass="15989">MPKRWKLRMLACATATAAALSGCAEPVVCKPCPGNRVQLTAHQSIVRPDHTYELCDARGVCSEGQVAASGPSGSPTPAAGTGATAGTQLPVAVVNLPGDATGYSRMSVQAVIKDARGRIIGEGEATFPEYPQVESEPCHCYNAFVQVDIYPRS</sequence>
<organism evidence="2 3">
    <name type="scientific">Planobispora longispora</name>
    <dbReference type="NCBI Taxonomy" id="28887"/>
    <lineage>
        <taxon>Bacteria</taxon>
        <taxon>Bacillati</taxon>
        <taxon>Actinomycetota</taxon>
        <taxon>Actinomycetes</taxon>
        <taxon>Streptosporangiales</taxon>
        <taxon>Streptosporangiaceae</taxon>
        <taxon>Planobispora</taxon>
    </lineage>
</organism>
<dbReference type="PROSITE" id="PS51257">
    <property type="entry name" value="PROKAR_LIPOPROTEIN"/>
    <property type="match status" value="1"/>
</dbReference>
<comment type="caution">
    <text evidence="2">The sequence shown here is derived from an EMBL/GenBank/DDBJ whole genome shotgun (WGS) entry which is preliminary data.</text>
</comment>
<accession>A0A8J3RE69</accession>
<proteinExistence type="predicted"/>
<name>A0A8J3RE69_9ACTN</name>
<evidence type="ECO:0000313" key="2">
    <source>
        <dbReference type="EMBL" id="GIH74591.1"/>
    </source>
</evidence>
<keyword evidence="3" id="KW-1185">Reference proteome</keyword>
<dbReference type="Proteomes" id="UP000616724">
    <property type="component" value="Unassembled WGS sequence"/>
</dbReference>